<dbReference type="PANTHER" id="PTHR43173:SF34">
    <property type="entry name" value="ABC1 ATYPICAL KINASE-LIKE DOMAIN-CONTAINING PROTEIN"/>
    <property type="match status" value="1"/>
</dbReference>
<dbReference type="Proteomes" id="UP001224775">
    <property type="component" value="Unassembled WGS sequence"/>
</dbReference>
<dbReference type="EC" id="2.7.-.-" evidence="2"/>
<comment type="caution">
    <text evidence="2">The sequence shown here is derived from an EMBL/GenBank/DDBJ whole genome shotgun (WGS) entry which is preliminary data.</text>
</comment>
<dbReference type="Pfam" id="PF03109">
    <property type="entry name" value="ABC1"/>
    <property type="match status" value="2"/>
</dbReference>
<protein>
    <submittedName>
        <fullName evidence="2">ABC1 kinase family protein</fullName>
        <ecNumber evidence="2">2.7.-.-</ecNumber>
    </submittedName>
</protein>
<keyword evidence="2" id="KW-0418">Kinase</keyword>
<organism evidence="2 3">
    <name type="scientific">Skeletonema marinoi</name>
    <dbReference type="NCBI Taxonomy" id="267567"/>
    <lineage>
        <taxon>Eukaryota</taxon>
        <taxon>Sar</taxon>
        <taxon>Stramenopiles</taxon>
        <taxon>Ochrophyta</taxon>
        <taxon>Bacillariophyta</taxon>
        <taxon>Coscinodiscophyceae</taxon>
        <taxon>Thalassiosirophycidae</taxon>
        <taxon>Thalassiosirales</taxon>
        <taxon>Skeletonemataceae</taxon>
        <taxon>Skeletonema</taxon>
        <taxon>Skeletonema marinoi-dohrnii complex</taxon>
    </lineage>
</organism>
<evidence type="ECO:0000313" key="3">
    <source>
        <dbReference type="Proteomes" id="UP001224775"/>
    </source>
</evidence>
<sequence length="576" mass="64219">MLALRIRAASMGHRALKQRCPFSTSSPPSSNNGGGGRARNLALGLASGTILTTAAAITYINNHVGGSDGLVRTVSFYSLAIPKYIQYRAHMIMQSPDDVWDELHAETSKAGLDKIMELQGFYVKSGQMAAANIGNAFPKIWQDTMSVLQDECPSEPFEVVKSIVESEYGCDLHDVFETFEETPIGAASIGQVHRATLKRDGSKVVVKVMYPGVENTFRGDVRTIKMFCEVAQPVHVAPLIEIEKQFMTEFDYVLESQQLDKVRKNMMAADIAGDSSKLCAIPRPHLDLCTKRILVMDELNGNKLVTELKNDMNRQMERMNHSLEKFGGDEEEMQKSFTKEFALGENGPTSEQYETLIKLLDAKRRAVNAYAALYNYSVGLIPGTKRKEYQGKSSLPINHAKLIDDLLHIHGHQVLVDGVFNGDPHPGNILLLGVEEGKPQLGLIDYGQVKTISKEERLVFCRLILALADDDKDGVVKALKEAGYKSQKMDEDIMYTYARVAYDEDNETLTQGKHIQLFMEELHDRDPVEHLPQQYILASRVSILLRGLGHAVHQSRSGAKAWRPIAEKVLREEGEL</sequence>
<dbReference type="InterPro" id="IPR051130">
    <property type="entry name" value="Mito_struct-func_regulator"/>
</dbReference>
<evidence type="ECO:0000313" key="2">
    <source>
        <dbReference type="EMBL" id="KAK1736876.1"/>
    </source>
</evidence>
<gene>
    <name evidence="2" type="ORF">QTG54_012321</name>
</gene>
<dbReference type="InterPro" id="IPR004147">
    <property type="entry name" value="ABC1_dom"/>
</dbReference>
<evidence type="ECO:0000259" key="1">
    <source>
        <dbReference type="Pfam" id="PF03109"/>
    </source>
</evidence>
<dbReference type="InterPro" id="IPR011009">
    <property type="entry name" value="Kinase-like_dom_sf"/>
</dbReference>
<feature type="domain" description="ABC1 atypical kinase-like" evidence="1">
    <location>
        <begin position="381"/>
        <end position="478"/>
    </location>
</feature>
<dbReference type="PANTHER" id="PTHR43173">
    <property type="entry name" value="ABC1 FAMILY PROTEIN"/>
    <property type="match status" value="1"/>
</dbReference>
<proteinExistence type="predicted"/>
<feature type="domain" description="ABC1 atypical kinase-like" evidence="1">
    <location>
        <begin position="148"/>
        <end position="307"/>
    </location>
</feature>
<keyword evidence="2" id="KW-0808">Transferase</keyword>
<dbReference type="AlphaFoldDB" id="A0AAD8Y0U9"/>
<dbReference type="SUPFAM" id="SSF56112">
    <property type="entry name" value="Protein kinase-like (PK-like)"/>
    <property type="match status" value="1"/>
</dbReference>
<dbReference type="GO" id="GO:0016301">
    <property type="term" value="F:kinase activity"/>
    <property type="evidence" value="ECO:0007669"/>
    <property type="project" value="UniProtKB-KW"/>
</dbReference>
<accession>A0AAD8Y0U9</accession>
<reference evidence="2" key="1">
    <citation type="submission" date="2023-06" db="EMBL/GenBank/DDBJ databases">
        <title>Survivors Of The Sea: Transcriptome response of Skeletonema marinoi to long-term dormancy.</title>
        <authorList>
            <person name="Pinder M.I.M."/>
            <person name="Kourtchenko O."/>
            <person name="Robertson E.K."/>
            <person name="Larsson T."/>
            <person name="Maumus F."/>
            <person name="Osuna-Cruz C.M."/>
            <person name="Vancaester E."/>
            <person name="Stenow R."/>
            <person name="Vandepoele K."/>
            <person name="Ploug H."/>
            <person name="Bruchert V."/>
            <person name="Godhe A."/>
            <person name="Topel M."/>
        </authorList>
    </citation>
    <scope>NUCLEOTIDE SEQUENCE</scope>
    <source>
        <strain evidence="2">R05AC</strain>
    </source>
</reference>
<dbReference type="EMBL" id="JATAAI010000027">
    <property type="protein sequence ID" value="KAK1736876.1"/>
    <property type="molecule type" value="Genomic_DNA"/>
</dbReference>
<dbReference type="CDD" id="cd05121">
    <property type="entry name" value="ABC1_ADCK3-like"/>
    <property type="match status" value="1"/>
</dbReference>
<keyword evidence="3" id="KW-1185">Reference proteome</keyword>
<name>A0AAD8Y0U9_9STRA</name>